<comment type="similarity">
    <text evidence="3 8">Belongs to the UDPGP type 2 family.</text>
</comment>
<keyword evidence="11" id="KW-1185">Reference proteome</keyword>
<dbReference type="InterPro" id="IPR005835">
    <property type="entry name" value="NTP_transferase_dom"/>
</dbReference>
<dbReference type="OrthoDB" id="9803871at2"/>
<dbReference type="GO" id="GO:0006011">
    <property type="term" value="P:UDP-alpha-D-glucose metabolic process"/>
    <property type="evidence" value="ECO:0007669"/>
    <property type="project" value="InterPro"/>
</dbReference>
<dbReference type="GO" id="GO:0003983">
    <property type="term" value="F:UTP:glucose-1-phosphate uridylyltransferase activity"/>
    <property type="evidence" value="ECO:0007669"/>
    <property type="project" value="UniProtKB-EC"/>
</dbReference>
<comment type="catalytic activity">
    <reaction evidence="7 8">
        <text>alpha-D-glucose 1-phosphate + UTP + H(+) = UDP-alpha-D-glucose + diphosphate</text>
        <dbReference type="Rhea" id="RHEA:19889"/>
        <dbReference type="ChEBI" id="CHEBI:15378"/>
        <dbReference type="ChEBI" id="CHEBI:33019"/>
        <dbReference type="ChEBI" id="CHEBI:46398"/>
        <dbReference type="ChEBI" id="CHEBI:58601"/>
        <dbReference type="ChEBI" id="CHEBI:58885"/>
        <dbReference type="EC" id="2.7.7.9"/>
    </reaction>
</comment>
<comment type="pathway">
    <text evidence="1">Glycolipid metabolism; diglucosyl-diacylglycerol biosynthesis.</text>
</comment>
<evidence type="ECO:0000256" key="5">
    <source>
        <dbReference type="ARBA" id="ARBA00022679"/>
    </source>
</evidence>
<evidence type="ECO:0000256" key="6">
    <source>
        <dbReference type="ARBA" id="ARBA00022695"/>
    </source>
</evidence>
<dbReference type="EMBL" id="RXNR01000034">
    <property type="protein sequence ID" value="RTQ92082.1"/>
    <property type="molecule type" value="Genomic_DNA"/>
</dbReference>
<dbReference type="RefSeq" id="WP_126294783.1">
    <property type="nucleotide sequence ID" value="NZ_CP155468.1"/>
</dbReference>
<evidence type="ECO:0000256" key="2">
    <source>
        <dbReference type="ARBA" id="ARBA00005189"/>
    </source>
</evidence>
<keyword evidence="6 8" id="KW-0548">Nucleotidyltransferase</keyword>
<dbReference type="Proteomes" id="UP000276349">
    <property type="component" value="Unassembled WGS sequence"/>
</dbReference>
<evidence type="ECO:0000313" key="11">
    <source>
        <dbReference type="Proteomes" id="UP000276349"/>
    </source>
</evidence>
<dbReference type="Gene3D" id="3.90.550.10">
    <property type="entry name" value="Spore Coat Polysaccharide Biosynthesis Protein SpsA, Chain A"/>
    <property type="match status" value="1"/>
</dbReference>
<dbReference type="EC" id="2.7.7.9" evidence="4 8"/>
<keyword evidence="5 8" id="KW-0808">Transferase</keyword>
<protein>
    <recommendedName>
        <fullName evidence="4 8">UTP--glucose-1-phosphate uridylyltransferase</fullName>
        <ecNumber evidence="4 8">2.7.7.9</ecNumber>
    </recommendedName>
    <alternativeName>
        <fullName evidence="8">UDP-glucose pyrophosphorylase</fullName>
    </alternativeName>
</protein>
<evidence type="ECO:0000256" key="3">
    <source>
        <dbReference type="ARBA" id="ARBA00006890"/>
    </source>
</evidence>
<name>A0A431UQI9_9BACI</name>
<dbReference type="NCBIfam" id="TIGR01099">
    <property type="entry name" value="galU"/>
    <property type="match status" value="1"/>
</dbReference>
<evidence type="ECO:0000256" key="1">
    <source>
        <dbReference type="ARBA" id="ARBA00005164"/>
    </source>
</evidence>
<dbReference type="InterPro" id="IPR005771">
    <property type="entry name" value="GalU_uridylyltTrfase_bac/arc"/>
</dbReference>
<reference evidence="10 11" key="1">
    <citation type="submission" date="2018-12" db="EMBL/GenBank/DDBJ databases">
        <authorList>
            <person name="Yu L."/>
        </authorList>
    </citation>
    <scope>NUCLEOTIDE SEQUENCE [LARGE SCALE GENOMIC DNA]</scope>
    <source>
        <strain evidence="10 11">S5H2222</strain>
    </source>
</reference>
<comment type="caution">
    <text evidence="10">The sequence shown here is derived from an EMBL/GenBank/DDBJ whole genome shotgun (WGS) entry which is preliminary data.</text>
</comment>
<comment type="pathway">
    <text evidence="2">Lipid metabolism.</text>
</comment>
<dbReference type="FunFam" id="3.90.550.10:FF:000045">
    <property type="entry name" value="UTP--glucose-1-phosphate uridylyltransferase"/>
    <property type="match status" value="1"/>
</dbReference>
<dbReference type="PANTHER" id="PTHR43197:SF1">
    <property type="entry name" value="UTP--GLUCOSE-1-PHOSPHATE URIDYLYLTRANSFERASE"/>
    <property type="match status" value="1"/>
</dbReference>
<evidence type="ECO:0000256" key="8">
    <source>
        <dbReference type="RuleBase" id="RU361259"/>
    </source>
</evidence>
<proteinExistence type="inferred from homology"/>
<dbReference type="Pfam" id="PF00483">
    <property type="entry name" value="NTP_transferase"/>
    <property type="match status" value="1"/>
</dbReference>
<dbReference type="SUPFAM" id="SSF53448">
    <property type="entry name" value="Nucleotide-diphospho-sugar transferases"/>
    <property type="match status" value="1"/>
</dbReference>
<gene>
    <name evidence="10" type="primary">galU</name>
    <name evidence="10" type="ORF">EKG35_12400</name>
</gene>
<dbReference type="CDD" id="cd02541">
    <property type="entry name" value="UGPase_prokaryotic"/>
    <property type="match status" value="1"/>
</dbReference>
<dbReference type="PANTHER" id="PTHR43197">
    <property type="entry name" value="UTP--GLUCOSE-1-PHOSPHATE URIDYLYLTRANSFERASE"/>
    <property type="match status" value="1"/>
</dbReference>
<sequence>MKVKKAIIPAAGLGTRFLPATKAMPKEMLPIVDRPTIEFIVDEAIQSGIKDILIVTGKGKRAIEDHFDINLELEQNLVKKEKHEQLNKIKYSSEVEIHYIRQKEPKGLGHAIWCARNFIGNEPFAVLLGDDIVESPKPCLAQLIDQYDKTQSSIVGVQKVLGKDTERYGIINPLSMDGRLYEVRNFVEKPKRGTAPSNLAIVGRYILTPEIFPILSCHEMDNNGEIQLTDAIEKLNKIQSVFAYEFVGNRYDVGEKIGFIQATLEFALNNEEIGQKVEEMLKELLIKRLSKDKVNL</sequence>
<evidence type="ECO:0000259" key="9">
    <source>
        <dbReference type="Pfam" id="PF00483"/>
    </source>
</evidence>
<evidence type="ECO:0000256" key="7">
    <source>
        <dbReference type="ARBA" id="ARBA00048128"/>
    </source>
</evidence>
<evidence type="ECO:0000256" key="4">
    <source>
        <dbReference type="ARBA" id="ARBA00012415"/>
    </source>
</evidence>
<feature type="domain" description="Nucleotidyl transferase" evidence="9">
    <location>
        <begin position="5"/>
        <end position="264"/>
    </location>
</feature>
<accession>A0A431UQI9</accession>
<dbReference type="InterPro" id="IPR029044">
    <property type="entry name" value="Nucleotide-diphossugar_trans"/>
</dbReference>
<dbReference type="AlphaFoldDB" id="A0A431UQI9"/>
<evidence type="ECO:0000313" key="10">
    <source>
        <dbReference type="EMBL" id="RTQ92082.1"/>
    </source>
</evidence>
<organism evidence="10 11">
    <name type="scientific">Lysinibacillus telephonicus</name>
    <dbReference type="NCBI Taxonomy" id="1714840"/>
    <lineage>
        <taxon>Bacteria</taxon>
        <taxon>Bacillati</taxon>
        <taxon>Bacillota</taxon>
        <taxon>Bacilli</taxon>
        <taxon>Bacillales</taxon>
        <taxon>Bacillaceae</taxon>
        <taxon>Lysinibacillus</taxon>
    </lineage>
</organism>